<proteinExistence type="predicted"/>
<evidence type="ECO:0000313" key="9">
    <source>
        <dbReference type="Proteomes" id="UP000299102"/>
    </source>
</evidence>
<name>A0A4C1SKF1_EUMVA</name>
<gene>
    <name evidence="8" type="ORF">EVAR_72830_1</name>
</gene>
<protein>
    <submittedName>
        <fullName evidence="8">Uncharacterized protein F54F2.9</fullName>
    </submittedName>
</protein>
<feature type="region of interest" description="Disordered" evidence="6">
    <location>
        <begin position="137"/>
        <end position="238"/>
    </location>
</feature>
<evidence type="ECO:0000256" key="5">
    <source>
        <dbReference type="ARBA" id="ARBA00037847"/>
    </source>
</evidence>
<sequence>NATNNEIKRAFRGLSIQLHPDKNAAEDANIQFRNLVSIYEVLKDPSKREKYDKVLREGLPNWKSALYYYRRMRKIGLYEGAEYAANSNTNDFLESTFNYQKMLNEMIGVAREIRRRELEEAKRQEELEKKYEEQARLRKEKRKDLSNRKKFKSTAKTEEELKESETTNTETISAQSNETKAVEQPDTKPSLPEESVPVTAEDVADDLAESTTKKRNKRKERKKRRDFSSDEDSDNAYT</sequence>
<dbReference type="Pfam" id="PF00226">
    <property type="entry name" value="DnaJ"/>
    <property type="match status" value="1"/>
</dbReference>
<feature type="compositionally biased region" description="Basic residues" evidence="6">
    <location>
        <begin position="213"/>
        <end position="225"/>
    </location>
</feature>
<dbReference type="OrthoDB" id="1420887at2759"/>
<keyword evidence="9" id="KW-1185">Reference proteome</keyword>
<evidence type="ECO:0000313" key="8">
    <source>
        <dbReference type="EMBL" id="GBP01620.1"/>
    </source>
</evidence>
<dbReference type="CDD" id="cd06257">
    <property type="entry name" value="DnaJ"/>
    <property type="match status" value="1"/>
</dbReference>
<feature type="compositionally biased region" description="Basic and acidic residues" evidence="6">
    <location>
        <begin position="155"/>
        <end position="165"/>
    </location>
</feature>
<dbReference type="Gene3D" id="1.10.287.110">
    <property type="entry name" value="DnaJ domain"/>
    <property type="match status" value="1"/>
</dbReference>
<dbReference type="PROSITE" id="PS00636">
    <property type="entry name" value="DNAJ_1"/>
    <property type="match status" value="1"/>
</dbReference>
<keyword evidence="2" id="KW-0732">Signal</keyword>
<dbReference type="InterPro" id="IPR052606">
    <property type="entry name" value="DnaJ_domain_protein"/>
</dbReference>
<dbReference type="SUPFAM" id="SSF46565">
    <property type="entry name" value="Chaperone J-domain"/>
    <property type="match status" value="1"/>
</dbReference>
<dbReference type="PRINTS" id="PR00625">
    <property type="entry name" value="JDOMAIN"/>
</dbReference>
<keyword evidence="1" id="KW-0812">Transmembrane</keyword>
<evidence type="ECO:0000256" key="1">
    <source>
        <dbReference type="ARBA" id="ARBA00022692"/>
    </source>
</evidence>
<evidence type="ECO:0000256" key="2">
    <source>
        <dbReference type="ARBA" id="ARBA00022729"/>
    </source>
</evidence>
<organism evidence="8 9">
    <name type="scientific">Eumeta variegata</name>
    <name type="common">Bagworm moth</name>
    <name type="synonym">Eumeta japonica</name>
    <dbReference type="NCBI Taxonomy" id="151549"/>
    <lineage>
        <taxon>Eukaryota</taxon>
        <taxon>Metazoa</taxon>
        <taxon>Ecdysozoa</taxon>
        <taxon>Arthropoda</taxon>
        <taxon>Hexapoda</taxon>
        <taxon>Insecta</taxon>
        <taxon>Pterygota</taxon>
        <taxon>Neoptera</taxon>
        <taxon>Endopterygota</taxon>
        <taxon>Lepidoptera</taxon>
        <taxon>Glossata</taxon>
        <taxon>Ditrysia</taxon>
        <taxon>Tineoidea</taxon>
        <taxon>Psychidae</taxon>
        <taxon>Oiketicinae</taxon>
        <taxon>Eumeta</taxon>
    </lineage>
</organism>
<dbReference type="InterPro" id="IPR018253">
    <property type="entry name" value="DnaJ_domain_CS"/>
</dbReference>
<evidence type="ECO:0000256" key="4">
    <source>
        <dbReference type="ARBA" id="ARBA00023136"/>
    </source>
</evidence>
<comment type="subcellular location">
    <subcellularLocation>
        <location evidence="5">Endomembrane system</location>
        <topology evidence="5">Single-pass membrane protein</topology>
    </subcellularLocation>
</comment>
<evidence type="ECO:0000256" key="6">
    <source>
        <dbReference type="SAM" id="MobiDB-lite"/>
    </source>
</evidence>
<dbReference type="STRING" id="151549.A0A4C1SKF1"/>
<dbReference type="InterPro" id="IPR001623">
    <property type="entry name" value="DnaJ_domain"/>
</dbReference>
<dbReference type="EMBL" id="BGZK01006974">
    <property type="protein sequence ID" value="GBP01620.1"/>
    <property type="molecule type" value="Genomic_DNA"/>
</dbReference>
<feature type="non-terminal residue" evidence="8">
    <location>
        <position position="1"/>
    </location>
</feature>
<dbReference type="PROSITE" id="PS50076">
    <property type="entry name" value="DNAJ_2"/>
    <property type="match status" value="1"/>
</dbReference>
<dbReference type="GO" id="GO:0012505">
    <property type="term" value="C:endomembrane system"/>
    <property type="evidence" value="ECO:0007669"/>
    <property type="project" value="UniProtKB-SubCell"/>
</dbReference>
<accession>A0A4C1SKF1</accession>
<keyword evidence="4" id="KW-0472">Membrane</keyword>
<feature type="compositionally biased region" description="Basic and acidic residues" evidence="6">
    <location>
        <begin position="137"/>
        <end position="147"/>
    </location>
</feature>
<dbReference type="AlphaFoldDB" id="A0A4C1SKF1"/>
<evidence type="ECO:0000256" key="3">
    <source>
        <dbReference type="ARBA" id="ARBA00022989"/>
    </source>
</evidence>
<comment type="caution">
    <text evidence="8">The sequence shown here is derived from an EMBL/GenBank/DDBJ whole genome shotgun (WGS) entry which is preliminary data.</text>
</comment>
<dbReference type="InterPro" id="IPR036869">
    <property type="entry name" value="J_dom_sf"/>
</dbReference>
<feature type="domain" description="J" evidence="7">
    <location>
        <begin position="1"/>
        <end position="55"/>
    </location>
</feature>
<keyword evidence="3" id="KW-1133">Transmembrane helix</keyword>
<reference evidence="8 9" key="1">
    <citation type="journal article" date="2019" name="Commun. Biol.">
        <title>The bagworm genome reveals a unique fibroin gene that provides high tensile strength.</title>
        <authorList>
            <person name="Kono N."/>
            <person name="Nakamura H."/>
            <person name="Ohtoshi R."/>
            <person name="Tomita M."/>
            <person name="Numata K."/>
            <person name="Arakawa K."/>
        </authorList>
    </citation>
    <scope>NUCLEOTIDE SEQUENCE [LARGE SCALE GENOMIC DNA]</scope>
</reference>
<dbReference type="Proteomes" id="UP000299102">
    <property type="component" value="Unassembled WGS sequence"/>
</dbReference>
<feature type="compositionally biased region" description="Acidic residues" evidence="6">
    <location>
        <begin position="229"/>
        <end position="238"/>
    </location>
</feature>
<dbReference type="PANTHER" id="PTHR44653:SF2">
    <property type="entry name" value="DNAJ HOMOLOG SUBFAMILY C MEMBER 1"/>
    <property type="match status" value="1"/>
</dbReference>
<dbReference type="SMART" id="SM00271">
    <property type="entry name" value="DnaJ"/>
    <property type="match status" value="1"/>
</dbReference>
<evidence type="ECO:0000259" key="7">
    <source>
        <dbReference type="PROSITE" id="PS50076"/>
    </source>
</evidence>
<dbReference type="PANTHER" id="PTHR44653">
    <property type="entry name" value="DNAJ HOMOLOG SUBFAMILY C MEMBER 1"/>
    <property type="match status" value="1"/>
</dbReference>